<organism evidence="6 7">
    <name type="scientific">Ephemerocybe angulata</name>
    <dbReference type="NCBI Taxonomy" id="980116"/>
    <lineage>
        <taxon>Eukaryota</taxon>
        <taxon>Fungi</taxon>
        <taxon>Dikarya</taxon>
        <taxon>Basidiomycota</taxon>
        <taxon>Agaricomycotina</taxon>
        <taxon>Agaricomycetes</taxon>
        <taxon>Agaricomycetidae</taxon>
        <taxon>Agaricales</taxon>
        <taxon>Agaricineae</taxon>
        <taxon>Psathyrellaceae</taxon>
        <taxon>Ephemerocybe</taxon>
    </lineage>
</organism>
<keyword evidence="3" id="KW-0862">Zinc</keyword>
<dbReference type="GO" id="GO:0008270">
    <property type="term" value="F:zinc ion binding"/>
    <property type="evidence" value="ECO:0007669"/>
    <property type="project" value="UniProtKB-KW"/>
</dbReference>
<sequence>MVKRLPAPEPMDDDVLLEMMKDVDLSDPKVMDDFVDFTKQPLRPLHPPPQRLVCANVQLLMDSVCGKPGTMACANCKLVSYCSKDCQRAHWKIHKQDCKGHLRSEQWMPIWRVKGRKAPSFAEEALPAAHFSLWGETPPIDLINLKDNEKDRTKDLSLLFLESGDLRHVVKTVNSLPDDFTGKLQIVLNDKDSTITARNLVMLLLLGGQNDALLAVDAVIHFWFSTFLPFEYHAMISGTLASFTRDYPDITTGLKTSFGLYSSVQLGCDLAPLLDIVEHLNRAVGLSPNDAQEEYDRVRQDPPRKDTVDWMYAGLKPSHRASVQQYRRMGLVLPFGAVHAHFNATNVSLFSPEGIWLQHDSADPIHGWNINEVIASGKAQGAQPEDIYGCLYFHLSDQLKTFAKRIRNFSIDFKLFAMEPDALLQSLKDGPVEGVAVQNRFDRIDVFNVVDREGLEKVLNQWTPLLSEGDNAAIVGLFQDWAGHHPKGTARTAKGEHYNNAFARVVDIMQMSFGTLPEIMGVDAAGDVITRHLDLGYNNDEAFHEFLMKQELEKVLGEARLVLRGAHRIVPNRIGVNIKAPSSALPEVPTEEVWYRSTNFTSISWAERYVEIGRLS</sequence>
<evidence type="ECO:0000313" key="7">
    <source>
        <dbReference type="Proteomes" id="UP000541558"/>
    </source>
</evidence>
<reference evidence="6 7" key="1">
    <citation type="journal article" date="2020" name="ISME J.">
        <title>Uncovering the hidden diversity of litter-decomposition mechanisms in mushroom-forming fungi.</title>
        <authorList>
            <person name="Floudas D."/>
            <person name="Bentzer J."/>
            <person name="Ahren D."/>
            <person name="Johansson T."/>
            <person name="Persson P."/>
            <person name="Tunlid A."/>
        </authorList>
    </citation>
    <scope>NUCLEOTIDE SEQUENCE [LARGE SCALE GENOMIC DNA]</scope>
    <source>
        <strain evidence="6 7">CBS 175.51</strain>
    </source>
</reference>
<dbReference type="OrthoDB" id="5282002at2759"/>
<dbReference type="AlphaFoldDB" id="A0A8H5F1G2"/>
<gene>
    <name evidence="6" type="ORF">D9611_012896</name>
</gene>
<comment type="caution">
    <text evidence="6">The sequence shown here is derived from an EMBL/GenBank/DDBJ whole genome shotgun (WGS) entry which is preliminary data.</text>
</comment>
<feature type="domain" description="MYND-type" evidence="5">
    <location>
        <begin position="62"/>
        <end position="98"/>
    </location>
</feature>
<dbReference type="SUPFAM" id="SSF144232">
    <property type="entry name" value="HIT/MYND zinc finger-like"/>
    <property type="match status" value="1"/>
</dbReference>
<evidence type="ECO:0000256" key="3">
    <source>
        <dbReference type="ARBA" id="ARBA00022833"/>
    </source>
</evidence>
<evidence type="ECO:0000256" key="2">
    <source>
        <dbReference type="ARBA" id="ARBA00022771"/>
    </source>
</evidence>
<evidence type="ECO:0000256" key="1">
    <source>
        <dbReference type="ARBA" id="ARBA00022723"/>
    </source>
</evidence>
<evidence type="ECO:0000313" key="6">
    <source>
        <dbReference type="EMBL" id="KAF5319813.1"/>
    </source>
</evidence>
<keyword evidence="2 4" id="KW-0863">Zinc-finger</keyword>
<dbReference type="InterPro" id="IPR002893">
    <property type="entry name" value="Znf_MYND"/>
</dbReference>
<keyword evidence="1" id="KW-0479">Metal-binding</keyword>
<name>A0A8H5F1G2_9AGAR</name>
<dbReference type="Gene3D" id="6.10.140.2220">
    <property type="match status" value="1"/>
</dbReference>
<dbReference type="InterPro" id="IPR027974">
    <property type="entry name" value="DUF4470"/>
</dbReference>
<accession>A0A8H5F1G2</accession>
<protein>
    <recommendedName>
        <fullName evidence="5">MYND-type domain-containing protein</fullName>
    </recommendedName>
</protein>
<evidence type="ECO:0000259" key="5">
    <source>
        <dbReference type="PROSITE" id="PS50865"/>
    </source>
</evidence>
<dbReference type="PROSITE" id="PS50865">
    <property type="entry name" value="ZF_MYND_2"/>
    <property type="match status" value="1"/>
</dbReference>
<dbReference type="Pfam" id="PF14737">
    <property type="entry name" value="DUF4470"/>
    <property type="match status" value="1"/>
</dbReference>
<dbReference type="EMBL" id="JAACJK010000173">
    <property type="protein sequence ID" value="KAF5319813.1"/>
    <property type="molecule type" value="Genomic_DNA"/>
</dbReference>
<proteinExistence type="predicted"/>
<dbReference type="Proteomes" id="UP000541558">
    <property type="component" value="Unassembled WGS sequence"/>
</dbReference>
<dbReference type="Pfam" id="PF01753">
    <property type="entry name" value="zf-MYND"/>
    <property type="match status" value="1"/>
</dbReference>
<keyword evidence="7" id="KW-1185">Reference proteome</keyword>
<evidence type="ECO:0000256" key="4">
    <source>
        <dbReference type="PROSITE-ProRule" id="PRU00134"/>
    </source>
</evidence>